<feature type="transmembrane region" description="Helical" evidence="1">
    <location>
        <begin position="181"/>
        <end position="205"/>
    </location>
</feature>
<protein>
    <recommendedName>
        <fullName evidence="4">DUF2029 domain-containing protein</fullName>
    </recommendedName>
</protein>
<comment type="caution">
    <text evidence="2">The sequence shown here is derived from an EMBL/GenBank/DDBJ whole genome shotgun (WGS) entry which is preliminary data.</text>
</comment>
<gene>
    <name evidence="2" type="ORF">JAO74_09460</name>
</gene>
<dbReference type="Proteomes" id="UP000640426">
    <property type="component" value="Unassembled WGS sequence"/>
</dbReference>
<dbReference type="EMBL" id="JAELXS010000004">
    <property type="protein sequence ID" value="MBJ6122017.1"/>
    <property type="molecule type" value="Genomic_DNA"/>
</dbReference>
<feature type="transmembrane region" description="Helical" evidence="1">
    <location>
        <begin position="96"/>
        <end position="120"/>
    </location>
</feature>
<evidence type="ECO:0000256" key="1">
    <source>
        <dbReference type="SAM" id="Phobius"/>
    </source>
</evidence>
<keyword evidence="1" id="KW-0812">Transmembrane</keyword>
<evidence type="ECO:0000313" key="2">
    <source>
        <dbReference type="EMBL" id="MBJ6122017.1"/>
    </source>
</evidence>
<name>A0ABS0XPP6_9SPHN</name>
<feature type="transmembrane region" description="Helical" evidence="1">
    <location>
        <begin position="217"/>
        <end position="242"/>
    </location>
</feature>
<evidence type="ECO:0000313" key="3">
    <source>
        <dbReference type="Proteomes" id="UP000640426"/>
    </source>
</evidence>
<keyword evidence="3" id="KW-1185">Reference proteome</keyword>
<reference evidence="3" key="1">
    <citation type="submission" date="2020-12" db="EMBL/GenBank/DDBJ databases">
        <title>Hymenobacter sp.</title>
        <authorList>
            <person name="Kim M.K."/>
        </authorList>
    </citation>
    <scope>NUCLEOTIDE SEQUENCE [LARGE SCALE GENOMIC DNA]</scope>
    <source>
        <strain evidence="3">BT553</strain>
    </source>
</reference>
<organism evidence="2 3">
    <name type="scientific">Sphingomonas mollis</name>
    <dbReference type="NCBI Taxonomy" id="2795726"/>
    <lineage>
        <taxon>Bacteria</taxon>
        <taxon>Pseudomonadati</taxon>
        <taxon>Pseudomonadota</taxon>
        <taxon>Alphaproteobacteria</taxon>
        <taxon>Sphingomonadales</taxon>
        <taxon>Sphingomonadaceae</taxon>
        <taxon>Sphingomonas</taxon>
    </lineage>
</organism>
<feature type="transmembrane region" description="Helical" evidence="1">
    <location>
        <begin position="21"/>
        <end position="45"/>
    </location>
</feature>
<feature type="transmembrane region" description="Helical" evidence="1">
    <location>
        <begin position="127"/>
        <end position="149"/>
    </location>
</feature>
<evidence type="ECO:0008006" key="4">
    <source>
        <dbReference type="Google" id="ProtNLM"/>
    </source>
</evidence>
<dbReference type="RefSeq" id="WP_199037309.1">
    <property type="nucleotide sequence ID" value="NZ_JAELXS010000004.1"/>
</dbReference>
<feature type="transmembrane region" description="Helical" evidence="1">
    <location>
        <begin position="302"/>
        <end position="332"/>
    </location>
</feature>
<keyword evidence="1" id="KW-0472">Membrane</keyword>
<sequence length="356" mass="37504">MRRRPLLLIQPTSLAGLGRSPARILLGTLLALVLVILMMGGITALDLTDRLVFDETLVERVRHGGTFYSMAADTLRGEGSPLRPALFFPVPTLPMIAAMVPTFLLIAALWILAAATVAAWSARLAPLWIGLPGRAVTLALLIAGVASAVRADLAVMPEVWAGLLIALSLAVRHPGRWLEAAALGLAAALLHGVAALYLIVMAAWAWRDHGRREAIGWVLAIAALLPVLALHGQAAAAVVGPLDTATMFWQAMVNPVNALGTLAAMTYAAALPAGVGAVLVLVSLIGWTTWRDDAARRVATTLVVFIAVVIVGGSAATALLVAPVALLGLAFVPDLLRELMTVALDRRRITVTRMFR</sequence>
<proteinExistence type="predicted"/>
<feature type="transmembrane region" description="Helical" evidence="1">
    <location>
        <begin position="262"/>
        <end position="290"/>
    </location>
</feature>
<accession>A0ABS0XPP6</accession>
<keyword evidence="1" id="KW-1133">Transmembrane helix</keyword>